<proteinExistence type="inferred from homology"/>
<feature type="domain" description="CS" evidence="3">
    <location>
        <begin position="3"/>
        <end position="95"/>
    </location>
</feature>
<gene>
    <name evidence="4" type="ORF">NDES1114_LOCUS13286</name>
</gene>
<dbReference type="Gene3D" id="2.60.40.790">
    <property type="match status" value="1"/>
</dbReference>
<evidence type="ECO:0000313" key="4">
    <source>
        <dbReference type="EMBL" id="CAD9113249.1"/>
    </source>
</evidence>
<organism evidence="4">
    <name type="scientific">Neobodo designis</name>
    <name type="common">Flagellated protozoan</name>
    <name type="synonym">Bodo designis</name>
    <dbReference type="NCBI Taxonomy" id="312471"/>
    <lineage>
        <taxon>Eukaryota</taxon>
        <taxon>Discoba</taxon>
        <taxon>Euglenozoa</taxon>
        <taxon>Kinetoplastea</taxon>
        <taxon>Metakinetoplastina</taxon>
        <taxon>Neobodonida</taxon>
        <taxon>Neobodo</taxon>
    </lineage>
</organism>
<dbReference type="GO" id="GO:0051087">
    <property type="term" value="F:protein-folding chaperone binding"/>
    <property type="evidence" value="ECO:0007669"/>
    <property type="project" value="TreeGrafter"/>
</dbReference>
<evidence type="ECO:0000259" key="3">
    <source>
        <dbReference type="PROSITE" id="PS51203"/>
    </source>
</evidence>
<evidence type="ECO:0000256" key="1">
    <source>
        <dbReference type="ARBA" id="ARBA00025733"/>
    </source>
</evidence>
<dbReference type="PROSITE" id="PS51203">
    <property type="entry name" value="CS"/>
    <property type="match status" value="1"/>
</dbReference>
<protein>
    <recommendedName>
        <fullName evidence="3">CS domain-containing protein</fullName>
    </recommendedName>
</protein>
<dbReference type="GO" id="GO:0005829">
    <property type="term" value="C:cytosol"/>
    <property type="evidence" value="ECO:0007669"/>
    <property type="project" value="TreeGrafter"/>
</dbReference>
<dbReference type="InterPro" id="IPR007052">
    <property type="entry name" value="CS_dom"/>
</dbReference>
<dbReference type="EMBL" id="HBGF01020117">
    <property type="protein sequence ID" value="CAD9113249.1"/>
    <property type="molecule type" value="Transcribed_RNA"/>
</dbReference>
<reference evidence="4" key="1">
    <citation type="submission" date="2021-01" db="EMBL/GenBank/DDBJ databases">
        <authorList>
            <person name="Corre E."/>
            <person name="Pelletier E."/>
            <person name="Niang G."/>
            <person name="Scheremetjew M."/>
            <person name="Finn R."/>
            <person name="Kale V."/>
            <person name="Holt S."/>
            <person name="Cochrane G."/>
            <person name="Meng A."/>
            <person name="Brown T."/>
            <person name="Cohen L."/>
        </authorList>
    </citation>
    <scope>NUCLEOTIDE SEQUENCE</scope>
    <source>
        <strain evidence="4">CCAP 1951/1</strain>
    </source>
</reference>
<dbReference type="GO" id="GO:0051879">
    <property type="term" value="F:Hsp90 protein binding"/>
    <property type="evidence" value="ECO:0007669"/>
    <property type="project" value="InterPro"/>
</dbReference>
<dbReference type="SUPFAM" id="SSF49764">
    <property type="entry name" value="HSP20-like chaperones"/>
    <property type="match status" value="1"/>
</dbReference>
<dbReference type="InterPro" id="IPR045250">
    <property type="entry name" value="p23-like"/>
</dbReference>
<dbReference type="GO" id="GO:0005634">
    <property type="term" value="C:nucleus"/>
    <property type="evidence" value="ECO:0007669"/>
    <property type="project" value="TreeGrafter"/>
</dbReference>
<dbReference type="GO" id="GO:0006457">
    <property type="term" value="P:protein folding"/>
    <property type="evidence" value="ECO:0007669"/>
    <property type="project" value="TreeGrafter"/>
</dbReference>
<comment type="similarity">
    <text evidence="1">Belongs to the p23/wos2 family.</text>
</comment>
<dbReference type="InterPro" id="IPR008978">
    <property type="entry name" value="HSP20-like_chaperone"/>
</dbReference>
<accession>A0A7S1Q287</accession>
<sequence>MSTSNANVKWAQRTRVLLITVDIVDAQEVRVEFEASCVRVTGRGVVKSDSSPSSLNVVLSLDGSLADSGHSFKVLGQCIQIHATKSAPCFWEKLTAERPKLLKNWLSCDWALWKDEDDENDVEDKLNFGGGGYGDLGNMIATSTMSRSAAEPDTDDEGEVRPPADLSDLGV</sequence>
<dbReference type="GO" id="GO:0051131">
    <property type="term" value="P:chaperone-mediated protein complex assembly"/>
    <property type="evidence" value="ECO:0007669"/>
    <property type="project" value="TreeGrafter"/>
</dbReference>
<evidence type="ECO:0000256" key="2">
    <source>
        <dbReference type="SAM" id="MobiDB-lite"/>
    </source>
</evidence>
<feature type="region of interest" description="Disordered" evidence="2">
    <location>
        <begin position="142"/>
        <end position="171"/>
    </location>
</feature>
<dbReference type="PANTHER" id="PTHR22932:SF9">
    <property type="entry name" value="CS DOMAIN-CONTAINING PROTEIN"/>
    <property type="match status" value="1"/>
</dbReference>
<dbReference type="AlphaFoldDB" id="A0A7S1Q287"/>
<name>A0A7S1Q287_NEODS</name>
<dbReference type="PANTHER" id="PTHR22932">
    <property type="entry name" value="TELOMERASE-BINDING PROTEIN P23 HSP90 CO-CHAPERONE"/>
    <property type="match status" value="1"/>
</dbReference>